<feature type="chain" id="PRO_5037333112" evidence="1">
    <location>
        <begin position="19"/>
        <end position="77"/>
    </location>
</feature>
<dbReference type="AlphaFoldDB" id="A0A914DAE4"/>
<name>A0A914DAE4_9BILA</name>
<feature type="signal peptide" evidence="1">
    <location>
        <begin position="1"/>
        <end position="18"/>
    </location>
</feature>
<reference evidence="3" key="1">
    <citation type="submission" date="2022-11" db="UniProtKB">
        <authorList>
            <consortium name="WormBaseParasite"/>
        </authorList>
    </citation>
    <scope>IDENTIFICATION</scope>
</reference>
<evidence type="ECO:0000313" key="2">
    <source>
        <dbReference type="Proteomes" id="UP000887540"/>
    </source>
</evidence>
<dbReference type="Proteomes" id="UP000887540">
    <property type="component" value="Unplaced"/>
</dbReference>
<organism evidence="2 3">
    <name type="scientific">Acrobeloides nanus</name>
    <dbReference type="NCBI Taxonomy" id="290746"/>
    <lineage>
        <taxon>Eukaryota</taxon>
        <taxon>Metazoa</taxon>
        <taxon>Ecdysozoa</taxon>
        <taxon>Nematoda</taxon>
        <taxon>Chromadorea</taxon>
        <taxon>Rhabditida</taxon>
        <taxon>Tylenchina</taxon>
        <taxon>Cephalobomorpha</taxon>
        <taxon>Cephaloboidea</taxon>
        <taxon>Cephalobidae</taxon>
        <taxon>Acrobeloides</taxon>
    </lineage>
</organism>
<dbReference type="WBParaSite" id="ACRNAN_scaffold22192.g9512.t1">
    <property type="protein sequence ID" value="ACRNAN_scaffold22192.g9512.t1"/>
    <property type="gene ID" value="ACRNAN_scaffold22192.g9512"/>
</dbReference>
<evidence type="ECO:0000313" key="3">
    <source>
        <dbReference type="WBParaSite" id="ACRNAN_scaffold22192.g9512.t1"/>
    </source>
</evidence>
<keyword evidence="2" id="KW-1185">Reference proteome</keyword>
<evidence type="ECO:0000256" key="1">
    <source>
        <dbReference type="SAM" id="SignalP"/>
    </source>
</evidence>
<proteinExistence type="predicted"/>
<keyword evidence="1" id="KW-0732">Signal</keyword>
<accession>A0A914DAE4</accession>
<protein>
    <submittedName>
        <fullName evidence="3">Uncharacterized protein</fullName>
    </submittedName>
</protein>
<sequence>MSVYIIFILALTTFSCSAQWCPLFLRDERGYQIRCCPEGLGRWDFCCGKGRCNVFCRNCDGGCKKLVDFCQEKVNQS</sequence>